<keyword evidence="4" id="KW-1003">Cell membrane</keyword>
<evidence type="ECO:0000256" key="2">
    <source>
        <dbReference type="ARBA" id="ARBA00010735"/>
    </source>
</evidence>
<dbReference type="EMBL" id="GU942991">
    <property type="protein sequence ID" value="ADD93635.1"/>
    <property type="molecule type" value="Genomic_DNA"/>
</dbReference>
<keyword evidence="7 8" id="KW-0472">Membrane</keyword>
<evidence type="ECO:0000256" key="7">
    <source>
        <dbReference type="ARBA" id="ARBA00023136"/>
    </source>
</evidence>
<evidence type="ECO:0008006" key="10">
    <source>
        <dbReference type="Google" id="ProtNLM"/>
    </source>
</evidence>
<keyword evidence="6 8" id="KW-1133">Transmembrane helix</keyword>
<evidence type="ECO:0000256" key="3">
    <source>
        <dbReference type="ARBA" id="ARBA00022448"/>
    </source>
</evidence>
<dbReference type="GO" id="GO:0005886">
    <property type="term" value="C:plasma membrane"/>
    <property type="evidence" value="ECO:0007669"/>
    <property type="project" value="UniProtKB-SubCell"/>
</dbReference>
<dbReference type="GO" id="GO:1903785">
    <property type="term" value="P:L-valine transmembrane transport"/>
    <property type="evidence" value="ECO:0007669"/>
    <property type="project" value="TreeGrafter"/>
</dbReference>
<sequence>MWAAGSAYFVIGSSVALINLRHVLYSASVAEYLKKLSFKWRIILGYLLTDESFAVSIKRLSTHGESRPVHFFMLGSGLTLWLAWQISTIAGVIAGSTIPENWELAFAIPLTFIAIVVPLLKNTPTIICALISCLIAIFGQSLPWNTWIIVAALGGILAGASIEKWKPRK</sequence>
<evidence type="ECO:0000313" key="9">
    <source>
        <dbReference type="EMBL" id="ADD93635.1"/>
    </source>
</evidence>
<protein>
    <recommendedName>
        <fullName evidence="10">AzlC family protein</fullName>
    </recommendedName>
</protein>
<feature type="transmembrane region" description="Helical" evidence="8">
    <location>
        <begin position="6"/>
        <end position="26"/>
    </location>
</feature>
<comment type="subcellular location">
    <subcellularLocation>
        <location evidence="1">Cell membrane</location>
        <topology evidence="1">Multi-pass membrane protein</topology>
    </subcellularLocation>
</comment>
<evidence type="ECO:0000256" key="1">
    <source>
        <dbReference type="ARBA" id="ARBA00004651"/>
    </source>
</evidence>
<feature type="transmembrane region" description="Helical" evidence="8">
    <location>
        <begin position="105"/>
        <end position="138"/>
    </location>
</feature>
<feature type="transmembrane region" description="Helical" evidence="8">
    <location>
        <begin position="69"/>
        <end position="93"/>
    </location>
</feature>
<dbReference type="PANTHER" id="PTHR34979">
    <property type="entry name" value="INNER MEMBRANE PROTEIN YGAZ"/>
    <property type="match status" value="1"/>
</dbReference>
<reference evidence="9" key="1">
    <citation type="journal article" date="2010" name="ISME J.">
        <title>Metagenome of the Mediterranean deep chlorophyll maximum studied by direct and fosmid library 454 pyrosequencing.</title>
        <authorList>
            <person name="Ghai R."/>
            <person name="Martin-Cuadrado A.B."/>
            <person name="Molto A.G."/>
            <person name="Heredia I.G."/>
            <person name="Cabrera R."/>
            <person name="Martin J."/>
            <person name="Verdu M."/>
            <person name="Deschamps P."/>
            <person name="Moreira D."/>
            <person name="Lopez-Garcia P."/>
            <person name="Mira A."/>
            <person name="Rodriguez-Valera F."/>
        </authorList>
    </citation>
    <scope>NUCLEOTIDE SEQUENCE</scope>
</reference>
<evidence type="ECO:0000256" key="5">
    <source>
        <dbReference type="ARBA" id="ARBA00022692"/>
    </source>
</evidence>
<dbReference type="Pfam" id="PF03591">
    <property type="entry name" value="AzlC"/>
    <property type="match status" value="1"/>
</dbReference>
<feature type="transmembrane region" description="Helical" evidence="8">
    <location>
        <begin position="144"/>
        <end position="162"/>
    </location>
</feature>
<dbReference type="PANTHER" id="PTHR34979:SF1">
    <property type="entry name" value="INNER MEMBRANE PROTEIN YGAZ"/>
    <property type="match status" value="1"/>
</dbReference>
<evidence type="ECO:0000256" key="8">
    <source>
        <dbReference type="SAM" id="Phobius"/>
    </source>
</evidence>
<evidence type="ECO:0000256" key="6">
    <source>
        <dbReference type="ARBA" id="ARBA00022989"/>
    </source>
</evidence>
<accession>D6PD34</accession>
<dbReference type="InterPro" id="IPR011606">
    <property type="entry name" value="Brnchd-chn_aa_trnsp_permease"/>
</dbReference>
<name>D6PD34_9BACT</name>
<proteinExistence type="inferred from homology"/>
<dbReference type="AlphaFoldDB" id="D6PD34"/>
<keyword evidence="5 8" id="KW-0812">Transmembrane</keyword>
<organism evidence="9">
    <name type="scientific">uncultured marine bacterium MedDCM-OCT-S04-C694</name>
    <dbReference type="NCBI Taxonomy" id="743058"/>
    <lineage>
        <taxon>Bacteria</taxon>
        <taxon>environmental samples</taxon>
    </lineage>
</organism>
<keyword evidence="3" id="KW-0813">Transport</keyword>
<comment type="similarity">
    <text evidence="2">Belongs to the AzlC family.</text>
</comment>
<evidence type="ECO:0000256" key="4">
    <source>
        <dbReference type="ARBA" id="ARBA00022475"/>
    </source>
</evidence>